<dbReference type="AlphaFoldDB" id="A0A0N4VP24"/>
<evidence type="ECO:0000313" key="2">
    <source>
        <dbReference type="Proteomes" id="UP000274131"/>
    </source>
</evidence>
<evidence type="ECO:0000313" key="3">
    <source>
        <dbReference type="WBParaSite" id="EVEC_0001274701-mRNA-1"/>
    </source>
</evidence>
<accession>A0A0N4VP24</accession>
<reference evidence="1 2" key="2">
    <citation type="submission" date="2018-10" db="EMBL/GenBank/DDBJ databases">
        <authorList>
            <consortium name="Pathogen Informatics"/>
        </authorList>
    </citation>
    <scope>NUCLEOTIDE SEQUENCE [LARGE SCALE GENOMIC DNA]</scope>
</reference>
<evidence type="ECO:0000313" key="1">
    <source>
        <dbReference type="EMBL" id="VDD97169.1"/>
    </source>
</evidence>
<reference evidence="3" key="1">
    <citation type="submission" date="2017-02" db="UniProtKB">
        <authorList>
            <consortium name="WormBaseParasite"/>
        </authorList>
    </citation>
    <scope>IDENTIFICATION</scope>
</reference>
<dbReference type="Proteomes" id="UP000274131">
    <property type="component" value="Unassembled WGS sequence"/>
</dbReference>
<dbReference type="EMBL" id="UXUI01012976">
    <property type="protein sequence ID" value="VDD97169.1"/>
    <property type="molecule type" value="Genomic_DNA"/>
</dbReference>
<dbReference type="WBParaSite" id="EVEC_0001274701-mRNA-1">
    <property type="protein sequence ID" value="EVEC_0001274701-mRNA-1"/>
    <property type="gene ID" value="EVEC_0001274701"/>
</dbReference>
<sequence>MTMTMIVAVILGEMEKDGEEVEENGRRRFLFEILETCCCSIHITVLSIWCCLCAITMNVGQRKQKCGGGGGGDVGDIGVQSDAMRTTIGRTEISECDVHRQSHAFIVICIHMYVSACRNDESA</sequence>
<protein>
    <submittedName>
        <fullName evidence="3">Secreted protein</fullName>
    </submittedName>
</protein>
<gene>
    <name evidence="1" type="ORF">EVEC_LOCUS11920</name>
</gene>
<name>A0A0N4VP24_ENTVE</name>
<organism evidence="3">
    <name type="scientific">Enterobius vermicularis</name>
    <name type="common">Human pinworm</name>
    <dbReference type="NCBI Taxonomy" id="51028"/>
    <lineage>
        <taxon>Eukaryota</taxon>
        <taxon>Metazoa</taxon>
        <taxon>Ecdysozoa</taxon>
        <taxon>Nematoda</taxon>
        <taxon>Chromadorea</taxon>
        <taxon>Rhabditida</taxon>
        <taxon>Spirurina</taxon>
        <taxon>Oxyuridomorpha</taxon>
        <taxon>Oxyuroidea</taxon>
        <taxon>Oxyuridae</taxon>
        <taxon>Enterobius</taxon>
    </lineage>
</organism>
<proteinExistence type="predicted"/>
<keyword evidence="2" id="KW-1185">Reference proteome</keyword>